<dbReference type="PANTHER" id="PTHR11188:SF76">
    <property type="entry name" value="PROTEIN LDB19"/>
    <property type="match status" value="1"/>
</dbReference>
<accession>A0A9P9ARY0</accession>
<dbReference type="PANTHER" id="PTHR11188">
    <property type="entry name" value="ARRESTIN DOMAIN CONTAINING PROTEIN"/>
    <property type="match status" value="1"/>
</dbReference>
<feature type="compositionally biased region" description="Pro residues" evidence="1">
    <location>
        <begin position="440"/>
        <end position="450"/>
    </location>
</feature>
<feature type="region of interest" description="Disordered" evidence="1">
    <location>
        <begin position="21"/>
        <end position="47"/>
    </location>
</feature>
<sequence>MPHRVANFLRTSSGNIAQIKKVAISRSRTTSPYTSDGEDQPNAPPVKMPEVTDVARKHHRISLPFGKSSKDHHHSAVTLGWSIESPPIVFHGTPEESSGALITGQMFLDVRDESVDVGTFTACLRLHTVQKRPFQGHCTDCQNQYTDLQSWKFLAHPTTLRKGRHSYPFSILLKGHLPASIDTPVVSIAYEFSADALILSSSSCSHSGSCDPVRFEKTLTVKRSIPEHDLPHHSVRVFPPTNIKASAHYSSIIHPTGTNSVSLRLDGLVTRNEKAKTIDFWRLKKVTWRLEETIKSVAPACGRHSPAPNATDPEKKGLPRSEVRLLGEKHLHEGWKSDFSGVDGNVEMEFDYFANQYKAHTRELKYACDTKTTEGVEVTHSLLIELVVSREYAPEGKPHMATQTGTGRILRMHYGVVMTDHAGMGVSWDNEAPPVYQDVPPSPPAYPALEPPVEYEDLEPLDAHRLSVEPADRQSGESTSDRSRRLSA</sequence>
<dbReference type="GO" id="GO:0031625">
    <property type="term" value="F:ubiquitin protein ligase binding"/>
    <property type="evidence" value="ECO:0007669"/>
    <property type="project" value="TreeGrafter"/>
</dbReference>
<name>A0A9P9ARY0_9HYPO</name>
<evidence type="ECO:0000256" key="1">
    <source>
        <dbReference type="SAM" id="MobiDB-lite"/>
    </source>
</evidence>
<feature type="region of interest" description="Disordered" evidence="1">
    <location>
        <begin position="433"/>
        <end position="488"/>
    </location>
</feature>
<dbReference type="AlphaFoldDB" id="A0A9P9ARY0"/>
<feature type="domain" description="LDB19 N-terminal" evidence="2">
    <location>
        <begin position="130"/>
        <end position="305"/>
    </location>
</feature>
<dbReference type="Gene3D" id="2.60.40.640">
    <property type="match status" value="1"/>
</dbReference>
<evidence type="ECO:0000313" key="4">
    <source>
        <dbReference type="Proteomes" id="UP000777438"/>
    </source>
</evidence>
<comment type="caution">
    <text evidence="3">The sequence shown here is derived from an EMBL/GenBank/DDBJ whole genome shotgun (WGS) entry which is preliminary data.</text>
</comment>
<protein>
    <recommendedName>
        <fullName evidence="2">LDB19 N-terminal domain-containing protein</fullName>
    </recommendedName>
</protein>
<gene>
    <name evidence="3" type="ORF">B0T10DRAFT_273162</name>
</gene>
<dbReference type="Pfam" id="PF13002">
    <property type="entry name" value="LDB19"/>
    <property type="match status" value="1"/>
</dbReference>
<proteinExistence type="predicted"/>
<dbReference type="GO" id="GO:0005829">
    <property type="term" value="C:cytosol"/>
    <property type="evidence" value="ECO:0007669"/>
    <property type="project" value="TreeGrafter"/>
</dbReference>
<evidence type="ECO:0000313" key="3">
    <source>
        <dbReference type="EMBL" id="KAH6893444.1"/>
    </source>
</evidence>
<dbReference type="Proteomes" id="UP000777438">
    <property type="component" value="Unassembled WGS sequence"/>
</dbReference>
<dbReference type="InterPro" id="IPR050357">
    <property type="entry name" value="Arrestin_domain-protein"/>
</dbReference>
<dbReference type="GO" id="GO:0070086">
    <property type="term" value="P:ubiquitin-dependent endocytosis"/>
    <property type="evidence" value="ECO:0007669"/>
    <property type="project" value="TreeGrafter"/>
</dbReference>
<dbReference type="InterPro" id="IPR024391">
    <property type="entry name" value="LDB19_N"/>
</dbReference>
<dbReference type="OrthoDB" id="3832628at2759"/>
<dbReference type="GO" id="GO:0005886">
    <property type="term" value="C:plasma membrane"/>
    <property type="evidence" value="ECO:0007669"/>
    <property type="project" value="TreeGrafter"/>
</dbReference>
<evidence type="ECO:0000259" key="2">
    <source>
        <dbReference type="Pfam" id="PF13002"/>
    </source>
</evidence>
<feature type="compositionally biased region" description="Basic and acidic residues" evidence="1">
    <location>
        <begin position="461"/>
        <end position="488"/>
    </location>
</feature>
<reference evidence="3 4" key="1">
    <citation type="journal article" date="2021" name="Nat. Commun.">
        <title>Genetic determinants of endophytism in the Arabidopsis root mycobiome.</title>
        <authorList>
            <person name="Mesny F."/>
            <person name="Miyauchi S."/>
            <person name="Thiergart T."/>
            <person name="Pickel B."/>
            <person name="Atanasova L."/>
            <person name="Karlsson M."/>
            <person name="Huettel B."/>
            <person name="Barry K.W."/>
            <person name="Haridas S."/>
            <person name="Chen C."/>
            <person name="Bauer D."/>
            <person name="Andreopoulos W."/>
            <person name="Pangilinan J."/>
            <person name="LaButti K."/>
            <person name="Riley R."/>
            <person name="Lipzen A."/>
            <person name="Clum A."/>
            <person name="Drula E."/>
            <person name="Henrissat B."/>
            <person name="Kohler A."/>
            <person name="Grigoriev I.V."/>
            <person name="Martin F.M."/>
            <person name="Hacquard S."/>
        </authorList>
    </citation>
    <scope>NUCLEOTIDE SEQUENCE [LARGE SCALE GENOMIC DNA]</scope>
    <source>
        <strain evidence="3 4">MPI-CAGE-CH-0241</strain>
    </source>
</reference>
<dbReference type="GO" id="GO:0030674">
    <property type="term" value="F:protein-macromolecule adaptor activity"/>
    <property type="evidence" value="ECO:0007669"/>
    <property type="project" value="TreeGrafter"/>
</dbReference>
<organism evidence="3 4">
    <name type="scientific">Thelonectria olida</name>
    <dbReference type="NCBI Taxonomy" id="1576542"/>
    <lineage>
        <taxon>Eukaryota</taxon>
        <taxon>Fungi</taxon>
        <taxon>Dikarya</taxon>
        <taxon>Ascomycota</taxon>
        <taxon>Pezizomycotina</taxon>
        <taxon>Sordariomycetes</taxon>
        <taxon>Hypocreomycetidae</taxon>
        <taxon>Hypocreales</taxon>
        <taxon>Nectriaceae</taxon>
        <taxon>Thelonectria</taxon>
    </lineage>
</organism>
<dbReference type="EMBL" id="JAGPYM010000006">
    <property type="protein sequence ID" value="KAH6893444.1"/>
    <property type="molecule type" value="Genomic_DNA"/>
</dbReference>
<keyword evidence="4" id="KW-1185">Reference proteome</keyword>
<dbReference type="InterPro" id="IPR014752">
    <property type="entry name" value="Arrestin-like_C"/>
</dbReference>